<proteinExistence type="predicted"/>
<reference evidence="1 2" key="1">
    <citation type="submission" date="2015-07" db="EMBL/GenBank/DDBJ databases">
        <title>Comparative genomics of the Sigatoka disease complex on banana suggests a link between parallel evolutionary changes in Pseudocercospora fijiensis and Pseudocercospora eumusae and increased virulence on the banana host.</title>
        <authorList>
            <person name="Chang T.-C."/>
            <person name="Salvucci A."/>
            <person name="Crous P.W."/>
            <person name="Stergiopoulos I."/>
        </authorList>
    </citation>
    <scope>NUCLEOTIDE SEQUENCE [LARGE SCALE GENOMIC DNA]</scope>
    <source>
        <strain evidence="1 2">CBS 114824</strain>
    </source>
</reference>
<dbReference type="Proteomes" id="UP000070133">
    <property type="component" value="Unassembled WGS sequence"/>
</dbReference>
<dbReference type="AlphaFoldDB" id="A0A139HF23"/>
<sequence length="194" mass="22877">MASTHSFFMSIPIDLRYLTTNSFDSQARIRRQVQTFAYAQRSSRTSGDLLIDEKRFQFPLFNNRHTDIAYVTVPGLFTRRWLPDRWPGNCHPMPSKSMLLSPNGRGIKYGTESRMRMDITAWAREGYETQGSMQVKDACLDQRESILREVAERFEVYSKLAPQQYQPHALNVWEEMRSEVEVWRLIRNGHYLVY</sequence>
<accession>A0A139HF23</accession>
<name>A0A139HF23_9PEZI</name>
<dbReference type="EMBL" id="LFZN01000064">
    <property type="protein sequence ID" value="KXT00969.1"/>
    <property type="molecule type" value="Genomic_DNA"/>
</dbReference>
<comment type="caution">
    <text evidence="1">The sequence shown here is derived from an EMBL/GenBank/DDBJ whole genome shotgun (WGS) entry which is preliminary data.</text>
</comment>
<organism evidence="1 2">
    <name type="scientific">Pseudocercospora eumusae</name>
    <dbReference type="NCBI Taxonomy" id="321146"/>
    <lineage>
        <taxon>Eukaryota</taxon>
        <taxon>Fungi</taxon>
        <taxon>Dikarya</taxon>
        <taxon>Ascomycota</taxon>
        <taxon>Pezizomycotina</taxon>
        <taxon>Dothideomycetes</taxon>
        <taxon>Dothideomycetidae</taxon>
        <taxon>Mycosphaerellales</taxon>
        <taxon>Mycosphaerellaceae</taxon>
        <taxon>Pseudocercospora</taxon>
    </lineage>
</organism>
<keyword evidence="2" id="KW-1185">Reference proteome</keyword>
<evidence type="ECO:0000313" key="2">
    <source>
        <dbReference type="Proteomes" id="UP000070133"/>
    </source>
</evidence>
<protein>
    <submittedName>
        <fullName evidence="1">Uncharacterized protein</fullName>
    </submittedName>
</protein>
<evidence type="ECO:0000313" key="1">
    <source>
        <dbReference type="EMBL" id="KXT00969.1"/>
    </source>
</evidence>
<gene>
    <name evidence="1" type="ORF">AC578_8206</name>
</gene>